<evidence type="ECO:0000256" key="1">
    <source>
        <dbReference type="SAM" id="MobiDB-lite"/>
    </source>
</evidence>
<gene>
    <name evidence="3" type="ORF">E6Q54_14540</name>
</gene>
<dbReference type="EMBL" id="SSGD01000085">
    <property type="protein sequence ID" value="TXI54419.1"/>
    <property type="molecule type" value="Genomic_DNA"/>
</dbReference>
<accession>A0A5C7XY46</accession>
<evidence type="ECO:0000256" key="2">
    <source>
        <dbReference type="SAM" id="Phobius"/>
    </source>
</evidence>
<keyword evidence="2" id="KW-0472">Membrane</keyword>
<dbReference type="RefSeq" id="WP_276761514.1">
    <property type="nucleotide sequence ID" value="NZ_SSGD01000085.1"/>
</dbReference>
<evidence type="ECO:0008006" key="5">
    <source>
        <dbReference type="Google" id="ProtNLM"/>
    </source>
</evidence>
<proteinExistence type="predicted"/>
<feature type="region of interest" description="Disordered" evidence="1">
    <location>
        <begin position="81"/>
        <end position="125"/>
    </location>
</feature>
<feature type="compositionally biased region" description="Pro residues" evidence="1">
    <location>
        <begin position="101"/>
        <end position="110"/>
    </location>
</feature>
<feature type="compositionally biased region" description="Low complexity" evidence="1">
    <location>
        <begin position="81"/>
        <end position="100"/>
    </location>
</feature>
<evidence type="ECO:0000313" key="3">
    <source>
        <dbReference type="EMBL" id="TXI54419.1"/>
    </source>
</evidence>
<feature type="transmembrane region" description="Helical" evidence="2">
    <location>
        <begin position="52"/>
        <end position="75"/>
    </location>
</feature>
<reference evidence="3 4" key="1">
    <citation type="submission" date="2018-09" db="EMBL/GenBank/DDBJ databases">
        <title>Metagenome Assembled Genomes from an Advanced Water Purification Facility.</title>
        <authorList>
            <person name="Stamps B.W."/>
            <person name="Spear J.R."/>
        </authorList>
    </citation>
    <scope>NUCLEOTIDE SEQUENCE [LARGE SCALE GENOMIC DNA]</scope>
    <source>
        <strain evidence="3">Bin_29_2</strain>
    </source>
</reference>
<organism evidence="3 4">
    <name type="scientific">Mycolicibacter arupensis</name>
    <dbReference type="NCBI Taxonomy" id="342002"/>
    <lineage>
        <taxon>Bacteria</taxon>
        <taxon>Bacillati</taxon>
        <taxon>Actinomycetota</taxon>
        <taxon>Actinomycetes</taxon>
        <taxon>Mycobacteriales</taxon>
        <taxon>Mycobacteriaceae</taxon>
        <taxon>Mycolicibacter</taxon>
    </lineage>
</organism>
<keyword evidence="2" id="KW-0812">Transmembrane</keyword>
<keyword evidence="2" id="KW-1133">Transmembrane helix</keyword>
<dbReference type="Proteomes" id="UP000321797">
    <property type="component" value="Unassembled WGS sequence"/>
</dbReference>
<comment type="caution">
    <text evidence="3">The sequence shown here is derived from an EMBL/GenBank/DDBJ whole genome shotgun (WGS) entry which is preliminary data.</text>
</comment>
<sequence>MLDDDATQAALGSDQQPTIDLGASSRPEESGLAYSDHTSSIPVVDYEPPRGLPIWVAAAFLVMAALAVAAATFVLGRTTAPASAPTTASHAPEAPSVPAGPRSPAPPPMSPSTTGVLPPPMVEQLPAQPPTIVTVTTRAIPQIACDSLRRYHTMTMDDVAMIMVEDMALGIGYSEAKARVSQEVSTSCPELAR</sequence>
<name>A0A5C7XY46_9MYCO</name>
<evidence type="ECO:0000313" key="4">
    <source>
        <dbReference type="Proteomes" id="UP000321797"/>
    </source>
</evidence>
<feature type="region of interest" description="Disordered" evidence="1">
    <location>
        <begin position="1"/>
        <end position="36"/>
    </location>
</feature>
<dbReference type="AlphaFoldDB" id="A0A5C7XY46"/>
<protein>
    <recommendedName>
        <fullName evidence="5">DUF732 domain-containing protein</fullName>
    </recommendedName>
</protein>